<dbReference type="AlphaFoldDB" id="G2PHT6"/>
<organism evidence="1 2">
    <name type="scientific">Streptomyces violaceusniger (strain Tu 4113)</name>
    <dbReference type="NCBI Taxonomy" id="653045"/>
    <lineage>
        <taxon>Bacteria</taxon>
        <taxon>Bacillati</taxon>
        <taxon>Actinomycetota</taxon>
        <taxon>Actinomycetes</taxon>
        <taxon>Kitasatosporales</taxon>
        <taxon>Streptomycetaceae</taxon>
        <taxon>Streptomyces</taxon>
        <taxon>Streptomyces violaceusniger group</taxon>
    </lineage>
</organism>
<dbReference type="Proteomes" id="UP000008703">
    <property type="component" value="Plasmid pSTRVI02"/>
</dbReference>
<keyword evidence="1" id="KW-0614">Plasmid</keyword>
<protein>
    <submittedName>
        <fullName evidence="1">Uncharacterized protein</fullName>
    </submittedName>
</protein>
<dbReference type="HOGENOM" id="CLU_3173962_0_0_11"/>
<name>G2PHT6_STRV4</name>
<gene>
    <name evidence="1" type="ORF">Strvi_0111</name>
</gene>
<dbReference type="KEGG" id="svl:Strvi_0111"/>
<sequence length="47" mass="5647">MTTQQEQQCPGWHHWRYEQATGRTYCREDGREVPAAERDAPYRPVRV</sequence>
<reference evidence="1" key="1">
    <citation type="submission" date="2011-08" db="EMBL/GenBank/DDBJ databases">
        <title>Complete sequence of plasmid 2 of Streptomyces violaceusniger Tu 4113.</title>
        <authorList>
            <consortium name="US DOE Joint Genome Institute"/>
            <person name="Lucas S."/>
            <person name="Han J."/>
            <person name="Lapidus A."/>
            <person name="Cheng J.-F."/>
            <person name="Goodwin L."/>
            <person name="Pitluck S."/>
            <person name="Peters L."/>
            <person name="Ivanova N."/>
            <person name="Daligault H."/>
            <person name="Detter J.C."/>
            <person name="Han C."/>
            <person name="Tapia R."/>
            <person name="Land M."/>
            <person name="Hauser L."/>
            <person name="Kyrpides N."/>
            <person name="Ivanova N."/>
            <person name="Pagani I."/>
            <person name="Hagen A."/>
            <person name="Katz L."/>
            <person name="Fiedler H.-P."/>
            <person name="Keasling J."/>
            <person name="Fortman J."/>
            <person name="Woyke T."/>
        </authorList>
    </citation>
    <scope>NUCLEOTIDE SEQUENCE [LARGE SCALE GENOMIC DNA]</scope>
    <source>
        <strain evidence="1">Tu 4113</strain>
        <plasmid evidence="1">pSTRVI02</plasmid>
    </source>
</reference>
<geneLocation type="plasmid" evidence="1 2">
    <name>pSTRVI02</name>
</geneLocation>
<dbReference type="RefSeq" id="WP_014043822.1">
    <property type="nucleotide sequence ID" value="NC_015952.1"/>
</dbReference>
<evidence type="ECO:0000313" key="2">
    <source>
        <dbReference type="Proteomes" id="UP000008703"/>
    </source>
</evidence>
<proteinExistence type="predicted"/>
<accession>G2PHT6</accession>
<dbReference type="EMBL" id="CP002996">
    <property type="protein sequence ID" value="AEM88887.1"/>
    <property type="molecule type" value="Genomic_DNA"/>
</dbReference>
<keyword evidence="2" id="KW-1185">Reference proteome</keyword>
<evidence type="ECO:0000313" key="1">
    <source>
        <dbReference type="EMBL" id="AEM88887.1"/>
    </source>
</evidence>